<dbReference type="GO" id="GO:0003677">
    <property type="term" value="F:DNA binding"/>
    <property type="evidence" value="ECO:0007669"/>
    <property type="project" value="InterPro"/>
</dbReference>
<dbReference type="SUPFAM" id="SSF47413">
    <property type="entry name" value="lambda repressor-like DNA-binding domains"/>
    <property type="match status" value="1"/>
</dbReference>
<evidence type="ECO:0000313" key="3">
    <source>
        <dbReference type="Proteomes" id="UP000324738"/>
    </source>
</evidence>
<dbReference type="AlphaFoldDB" id="A0A5B0E1G7"/>
<dbReference type="SMART" id="SM00530">
    <property type="entry name" value="HTH_XRE"/>
    <property type="match status" value="1"/>
</dbReference>
<dbReference type="Pfam" id="PF01381">
    <property type="entry name" value="HTH_3"/>
    <property type="match status" value="1"/>
</dbReference>
<evidence type="ECO:0000259" key="1">
    <source>
        <dbReference type="PROSITE" id="PS50943"/>
    </source>
</evidence>
<reference evidence="2 3" key="1">
    <citation type="submission" date="2019-08" db="EMBL/GenBank/DDBJ databases">
        <title>Aureimonas fodiniaquatilis sp. nov., isolated from a coal mine wastewater.</title>
        <authorList>
            <person name="Kim W."/>
        </authorList>
    </citation>
    <scope>NUCLEOTIDE SEQUENCE [LARGE SCALE GENOMIC DNA]</scope>
    <source>
        <strain evidence="2 3">CAU 1482</strain>
    </source>
</reference>
<name>A0A5B0E1G7_9HYPH</name>
<feature type="domain" description="HTH cro/C1-type" evidence="1">
    <location>
        <begin position="5"/>
        <end position="59"/>
    </location>
</feature>
<dbReference type="PROSITE" id="PS50943">
    <property type="entry name" value="HTH_CROC1"/>
    <property type="match status" value="1"/>
</dbReference>
<evidence type="ECO:0000313" key="2">
    <source>
        <dbReference type="EMBL" id="KAA0972673.1"/>
    </source>
</evidence>
<dbReference type="Gene3D" id="1.10.260.40">
    <property type="entry name" value="lambda repressor-like DNA-binding domains"/>
    <property type="match status" value="1"/>
</dbReference>
<keyword evidence="3" id="KW-1185">Reference proteome</keyword>
<sequence>MIDLLITARKKAGMTQVELGRRISQRQTFVSKFETGERRLDFAEFILICEAIGVDPVTLIPAKGQLHKDD</sequence>
<dbReference type="InterPro" id="IPR001387">
    <property type="entry name" value="Cro/C1-type_HTH"/>
</dbReference>
<dbReference type="Proteomes" id="UP000324738">
    <property type="component" value="Unassembled WGS sequence"/>
</dbReference>
<dbReference type="OrthoDB" id="9803379at2"/>
<dbReference type="InterPro" id="IPR010982">
    <property type="entry name" value="Lambda_DNA-bd_dom_sf"/>
</dbReference>
<accession>A0A5B0E1G7</accession>
<dbReference type="EMBL" id="VTWH01000001">
    <property type="protein sequence ID" value="KAA0972673.1"/>
    <property type="molecule type" value="Genomic_DNA"/>
</dbReference>
<proteinExistence type="predicted"/>
<dbReference type="RefSeq" id="WP_149298593.1">
    <property type="nucleotide sequence ID" value="NZ_VTWH01000001.1"/>
</dbReference>
<organism evidence="2 3">
    <name type="scientific">Aureimonas fodinaquatilis</name>
    <dbReference type="NCBI Taxonomy" id="2565783"/>
    <lineage>
        <taxon>Bacteria</taxon>
        <taxon>Pseudomonadati</taxon>
        <taxon>Pseudomonadota</taxon>
        <taxon>Alphaproteobacteria</taxon>
        <taxon>Hyphomicrobiales</taxon>
        <taxon>Aurantimonadaceae</taxon>
        <taxon>Aureimonas</taxon>
    </lineage>
</organism>
<gene>
    <name evidence="2" type="ORF">FPY71_02115</name>
</gene>
<dbReference type="CDD" id="cd00093">
    <property type="entry name" value="HTH_XRE"/>
    <property type="match status" value="1"/>
</dbReference>
<comment type="caution">
    <text evidence="2">The sequence shown here is derived from an EMBL/GenBank/DDBJ whole genome shotgun (WGS) entry which is preliminary data.</text>
</comment>
<protein>
    <submittedName>
        <fullName evidence="2">Helix-turn-helix transcriptional regulator</fullName>
    </submittedName>
</protein>